<accession>A0ABV2MS12</accession>
<name>A0ABV2MS12_9HYPH</name>
<sequence length="80" mass="9088">MTLSLITITEAKAYERCRFPHFPTRPPWLRGTSNSAACARERLMGASHLDCMWQRLAGGKALSRIGTFVGHKRMRPYPIL</sequence>
<keyword evidence="2" id="KW-1185">Reference proteome</keyword>
<evidence type="ECO:0000313" key="2">
    <source>
        <dbReference type="Proteomes" id="UP001549077"/>
    </source>
</evidence>
<proteinExistence type="predicted"/>
<organism evidence="1 2">
    <name type="scientific">Rhizobium binae</name>
    <dbReference type="NCBI Taxonomy" id="1138190"/>
    <lineage>
        <taxon>Bacteria</taxon>
        <taxon>Pseudomonadati</taxon>
        <taxon>Pseudomonadota</taxon>
        <taxon>Alphaproteobacteria</taxon>
        <taxon>Hyphomicrobiales</taxon>
        <taxon>Rhizobiaceae</taxon>
        <taxon>Rhizobium/Agrobacterium group</taxon>
        <taxon>Rhizobium</taxon>
    </lineage>
</organism>
<gene>
    <name evidence="1" type="ORF">ABID08_006650</name>
</gene>
<reference evidence="1 2" key="1">
    <citation type="submission" date="2024-06" db="EMBL/GenBank/DDBJ databases">
        <title>Genomic Encyclopedia of Type Strains, Phase IV (KMG-IV): sequencing the most valuable type-strain genomes for metagenomic binning, comparative biology and taxonomic classification.</title>
        <authorList>
            <person name="Goeker M."/>
        </authorList>
    </citation>
    <scope>NUCLEOTIDE SEQUENCE [LARGE SCALE GENOMIC DNA]</scope>
    <source>
        <strain evidence="1 2">DSM 29288</strain>
    </source>
</reference>
<dbReference type="Proteomes" id="UP001549077">
    <property type="component" value="Unassembled WGS sequence"/>
</dbReference>
<protein>
    <submittedName>
        <fullName evidence="1">Uncharacterized protein</fullName>
    </submittedName>
</protein>
<dbReference type="EMBL" id="JBEPMY010000050">
    <property type="protein sequence ID" value="MET3759265.1"/>
    <property type="molecule type" value="Genomic_DNA"/>
</dbReference>
<evidence type="ECO:0000313" key="1">
    <source>
        <dbReference type="EMBL" id="MET3759265.1"/>
    </source>
</evidence>
<comment type="caution">
    <text evidence="1">The sequence shown here is derived from an EMBL/GenBank/DDBJ whole genome shotgun (WGS) entry which is preliminary data.</text>
</comment>